<dbReference type="RefSeq" id="WP_394482272.1">
    <property type="nucleotide sequence ID" value="NZ_JBIGHV010000008.1"/>
</dbReference>
<name>A0ABW7F954_9BURK</name>
<comment type="caution">
    <text evidence="2">The sequence shown here is derived from an EMBL/GenBank/DDBJ whole genome shotgun (WGS) entry which is preliminary data.</text>
</comment>
<organism evidence="2 3">
    <name type="scientific">Pelomonas parva</name>
    <dbReference type="NCBI Taxonomy" id="3299032"/>
    <lineage>
        <taxon>Bacteria</taxon>
        <taxon>Pseudomonadati</taxon>
        <taxon>Pseudomonadota</taxon>
        <taxon>Betaproteobacteria</taxon>
        <taxon>Burkholderiales</taxon>
        <taxon>Sphaerotilaceae</taxon>
        <taxon>Roseateles</taxon>
    </lineage>
</organism>
<dbReference type="InterPro" id="IPR011600">
    <property type="entry name" value="Pept_C14_caspase"/>
</dbReference>
<evidence type="ECO:0000259" key="1">
    <source>
        <dbReference type="Pfam" id="PF00656"/>
    </source>
</evidence>
<dbReference type="InterPro" id="IPR029030">
    <property type="entry name" value="Caspase-like_dom_sf"/>
</dbReference>
<proteinExistence type="predicted"/>
<dbReference type="EMBL" id="JBIGHV010000008">
    <property type="protein sequence ID" value="MFG6432421.1"/>
    <property type="molecule type" value="Genomic_DNA"/>
</dbReference>
<gene>
    <name evidence="2" type="ORF">ACG00Y_21050</name>
</gene>
<evidence type="ECO:0000313" key="3">
    <source>
        <dbReference type="Proteomes" id="UP001606210"/>
    </source>
</evidence>
<protein>
    <submittedName>
        <fullName evidence="2">Caspase domain-containing protein</fullName>
    </submittedName>
</protein>
<dbReference type="PANTHER" id="PTHR22576">
    <property type="entry name" value="MUCOSA ASSOCIATED LYMPHOID TISSUE LYMPHOMA TRANSLOCATION PROTEIN 1/PARACASPASE"/>
    <property type="match status" value="1"/>
</dbReference>
<dbReference type="SUPFAM" id="SSF52129">
    <property type="entry name" value="Caspase-like"/>
    <property type="match status" value="1"/>
</dbReference>
<evidence type="ECO:0000313" key="2">
    <source>
        <dbReference type="EMBL" id="MFG6432421.1"/>
    </source>
</evidence>
<dbReference type="Gene3D" id="3.40.50.1460">
    <property type="match status" value="1"/>
</dbReference>
<dbReference type="PANTHER" id="PTHR22576:SF37">
    <property type="entry name" value="MUCOSA-ASSOCIATED LYMPHOID TISSUE LYMPHOMA TRANSLOCATION PROTEIN 1"/>
    <property type="match status" value="1"/>
</dbReference>
<sequence length="500" mass="53340">MKTIQIRRRQTLTLLGAGMALPALPGLAAIGGPVRTDLLTVLYRKERVNAPSRLDPTVAAATRVLEDAFIKQKLTVVQPDARTYQLLDQGPAMLVTFAPDAGFSLVFSLYQNVRPRPGSDTVMAEVRLEARVFVGRSILASETAVGQMLATLTPETREFGERRAQEQAAEKAAAQLATRIGTRLRGLTPQRLQELLDEPPPLVAGATPVVLPPEPAPAAPDQPMPPPRRCFALLIGMSDYGPVRQRLRPHLDPGDLPGVADDVANMAKALPGMGFDKGNIRTLVDAQATSGAVRQQLMELAAKTQEDDLVLIAISAHGAPKEFGPSGFGLPVLADFGGQGDANALDFWQLQSMTGNLPARRIVLVVDTCHAGGVARLMPSAVVTAQGVDVRSGNVSPEPEAMARAAKANAALATRHFAVLAASQPEELSLEDPPNGGLFTSRLLRGLAASKGQLSLEQVFLEHVQKQVLETSRVLCRKDGGCKVQTPMFAFAGRGNMIRL</sequence>
<feature type="domain" description="Peptidase C14 caspase" evidence="1">
    <location>
        <begin position="230"/>
        <end position="488"/>
    </location>
</feature>
<dbReference type="InterPro" id="IPR052039">
    <property type="entry name" value="Caspase-related_regulators"/>
</dbReference>
<reference evidence="2 3" key="1">
    <citation type="submission" date="2024-08" db="EMBL/GenBank/DDBJ databases">
        <authorList>
            <person name="Lu H."/>
        </authorList>
    </citation>
    <scope>NUCLEOTIDE SEQUENCE [LARGE SCALE GENOMIC DNA]</scope>
    <source>
        <strain evidence="2 3">LYH14W</strain>
    </source>
</reference>
<accession>A0ABW7F954</accession>
<dbReference type="Pfam" id="PF00656">
    <property type="entry name" value="Peptidase_C14"/>
    <property type="match status" value="1"/>
</dbReference>
<dbReference type="Proteomes" id="UP001606210">
    <property type="component" value="Unassembled WGS sequence"/>
</dbReference>
<keyword evidence="3" id="KW-1185">Reference proteome</keyword>